<accession>A0A0F9NHA9</accession>
<dbReference type="Gene3D" id="3.40.50.2300">
    <property type="match status" value="1"/>
</dbReference>
<dbReference type="PROSITE" id="PS50110">
    <property type="entry name" value="RESPONSE_REGULATORY"/>
    <property type="match status" value="1"/>
</dbReference>
<reference evidence="2" key="1">
    <citation type="journal article" date="2015" name="Nature">
        <title>Complex archaea that bridge the gap between prokaryotes and eukaryotes.</title>
        <authorList>
            <person name="Spang A."/>
            <person name="Saw J.H."/>
            <person name="Jorgensen S.L."/>
            <person name="Zaremba-Niedzwiedzka K."/>
            <person name="Martijn J."/>
            <person name="Lind A.E."/>
            <person name="van Eijk R."/>
            <person name="Schleper C."/>
            <person name="Guy L."/>
            <person name="Ettema T.J."/>
        </authorList>
    </citation>
    <scope>NUCLEOTIDE SEQUENCE</scope>
</reference>
<comment type="caution">
    <text evidence="2">The sequence shown here is derived from an EMBL/GenBank/DDBJ whole genome shotgun (WGS) entry which is preliminary data.</text>
</comment>
<dbReference type="InterPro" id="IPR011006">
    <property type="entry name" value="CheY-like_superfamily"/>
</dbReference>
<dbReference type="AlphaFoldDB" id="A0A0F9NHA9"/>
<protein>
    <recommendedName>
        <fullName evidence="1">Response regulatory domain-containing protein</fullName>
    </recommendedName>
</protein>
<name>A0A0F9NHA9_9ZZZZ</name>
<gene>
    <name evidence="2" type="ORF">LCGC14_0966900</name>
</gene>
<dbReference type="EMBL" id="LAZR01003532">
    <property type="protein sequence ID" value="KKN17339.1"/>
    <property type="molecule type" value="Genomic_DNA"/>
</dbReference>
<dbReference type="GO" id="GO:0000160">
    <property type="term" value="P:phosphorelay signal transduction system"/>
    <property type="evidence" value="ECO:0007669"/>
    <property type="project" value="InterPro"/>
</dbReference>
<sequence length="158" mass="17226">MSDNDHGELETLSSYYTSTSDGQMMPSAKLVKQDLEREEAMTKIRVHREKALTAMEGNTILVCDSDIEDRLLISENLKRAGYLVFVAKDCKECEKILRSIPIKAVIVDTKFQGLEIIRKVNGSTKIILSGDPGISHVALPGAEHVAGALDAVAAIIEA</sequence>
<feature type="domain" description="Response regulatory" evidence="1">
    <location>
        <begin position="59"/>
        <end position="158"/>
    </location>
</feature>
<dbReference type="SUPFAM" id="SSF52172">
    <property type="entry name" value="CheY-like"/>
    <property type="match status" value="1"/>
</dbReference>
<dbReference type="InterPro" id="IPR001789">
    <property type="entry name" value="Sig_transdc_resp-reg_receiver"/>
</dbReference>
<proteinExistence type="predicted"/>
<evidence type="ECO:0000259" key="1">
    <source>
        <dbReference type="PROSITE" id="PS50110"/>
    </source>
</evidence>
<evidence type="ECO:0000313" key="2">
    <source>
        <dbReference type="EMBL" id="KKN17339.1"/>
    </source>
</evidence>
<organism evidence="2">
    <name type="scientific">marine sediment metagenome</name>
    <dbReference type="NCBI Taxonomy" id="412755"/>
    <lineage>
        <taxon>unclassified sequences</taxon>
        <taxon>metagenomes</taxon>
        <taxon>ecological metagenomes</taxon>
    </lineage>
</organism>